<evidence type="ECO:0000256" key="1">
    <source>
        <dbReference type="SAM" id="MobiDB-lite"/>
    </source>
</evidence>
<feature type="domain" description="BRCT" evidence="2">
    <location>
        <begin position="1"/>
        <end position="52"/>
    </location>
</feature>
<gene>
    <name evidence="3" type="ORF">BDZ85DRAFT_284179</name>
</gene>
<dbReference type="Proteomes" id="UP000799538">
    <property type="component" value="Unassembled WGS sequence"/>
</dbReference>
<feature type="region of interest" description="Disordered" evidence="1">
    <location>
        <begin position="413"/>
        <end position="516"/>
    </location>
</feature>
<evidence type="ECO:0000313" key="4">
    <source>
        <dbReference type="Proteomes" id="UP000799538"/>
    </source>
</evidence>
<dbReference type="EMBL" id="ML992512">
    <property type="protein sequence ID" value="KAF2220440.1"/>
    <property type="molecule type" value="Genomic_DNA"/>
</dbReference>
<feature type="region of interest" description="Disordered" evidence="1">
    <location>
        <begin position="540"/>
        <end position="592"/>
    </location>
</feature>
<feature type="region of interest" description="Disordered" evidence="1">
    <location>
        <begin position="59"/>
        <end position="113"/>
    </location>
</feature>
<organism evidence="3 4">
    <name type="scientific">Elsinoe ampelina</name>
    <dbReference type="NCBI Taxonomy" id="302913"/>
    <lineage>
        <taxon>Eukaryota</taxon>
        <taxon>Fungi</taxon>
        <taxon>Dikarya</taxon>
        <taxon>Ascomycota</taxon>
        <taxon>Pezizomycotina</taxon>
        <taxon>Dothideomycetes</taxon>
        <taxon>Dothideomycetidae</taxon>
        <taxon>Myriangiales</taxon>
        <taxon>Elsinoaceae</taxon>
        <taxon>Elsinoe</taxon>
    </lineage>
</organism>
<reference evidence="4" key="1">
    <citation type="journal article" date="2020" name="Stud. Mycol.">
        <title>101 Dothideomycetes genomes: A test case for predicting lifestyles and emergence of pathogens.</title>
        <authorList>
            <person name="Haridas S."/>
            <person name="Albert R."/>
            <person name="Binder M."/>
            <person name="Bloem J."/>
            <person name="LaButti K."/>
            <person name="Salamov A."/>
            <person name="Andreopoulos B."/>
            <person name="Baker S."/>
            <person name="Barry K."/>
            <person name="Bills G."/>
            <person name="Bluhm B."/>
            <person name="Cannon C."/>
            <person name="Castanera R."/>
            <person name="Culley D."/>
            <person name="Daum C."/>
            <person name="Ezra D."/>
            <person name="Gonzalez J."/>
            <person name="Henrissat B."/>
            <person name="Kuo A."/>
            <person name="Liang C."/>
            <person name="Lipzen A."/>
            <person name="Lutzoni F."/>
            <person name="Magnuson J."/>
            <person name="Mondo S."/>
            <person name="Nolan M."/>
            <person name="Ohm R."/>
            <person name="Pangilinan J."/>
            <person name="Park H.-J."/>
            <person name="Ramirez L."/>
            <person name="Alfaro M."/>
            <person name="Sun H."/>
            <person name="Tritt A."/>
            <person name="Yoshinaga Y."/>
            <person name="Zwiers L.-H."/>
            <person name="Turgeon B."/>
            <person name="Goodwin S."/>
            <person name="Spatafora J."/>
            <person name="Crous P."/>
            <person name="Grigoriev I."/>
        </authorList>
    </citation>
    <scope>NUCLEOTIDE SEQUENCE [LARGE SCALE GENOMIC DNA]</scope>
    <source>
        <strain evidence="4">CECT 20119</strain>
    </source>
</reference>
<keyword evidence="4" id="KW-1185">Reference proteome</keyword>
<dbReference type="AlphaFoldDB" id="A0A6A6G4S9"/>
<feature type="compositionally biased region" description="Basic and acidic residues" evidence="1">
    <location>
        <begin position="500"/>
        <end position="516"/>
    </location>
</feature>
<dbReference type="InterPro" id="IPR001357">
    <property type="entry name" value="BRCT_dom"/>
</dbReference>
<evidence type="ECO:0000259" key="2">
    <source>
        <dbReference type="PROSITE" id="PS50172"/>
    </source>
</evidence>
<accession>A0A6A6G4S9</accession>
<evidence type="ECO:0000313" key="3">
    <source>
        <dbReference type="EMBL" id="KAF2220440.1"/>
    </source>
</evidence>
<name>A0A6A6G4S9_9PEZI</name>
<dbReference type="PROSITE" id="PS50172">
    <property type="entry name" value="BRCT"/>
    <property type="match status" value="1"/>
</dbReference>
<sequence length="643" mass="70370">MRGGTVQHSLQPTTTHLIIAKSEWEKKGKQKAKIIQEAVKRPSIRMVTADYMDHYFRNSRPLGGKTVPAEHDYRKSGAGKSFTSAVTKEQAREAKRLQNEADKEEKRRQKEKMKLEKQLAKAEAKANKRPRSALIAELADHTAQYAGPKAPLKQTKPRNKKGLMAEEVRKHEAAKRAARHVSLDGYNIFIDHTGFSYEINLIKVQIEFNLNQTLLLKFYESTADAPKSYAVTKMLCGSLVDEEKSEMIAGPGVAFPVAFRAFKNAFKEATAVDWNDRMTFPRTRKDPTAVSETPNRAFASVRTQVTPKGIWKAIGSKTIDDEKAAAFLNEKFRWRAPHESQPIGVMGPMNALGEAVMPEGLPPAHAVSGHQTLDAVAGVGAELGMTSTQDPVSAWAASIASYSGLAKPIEPNIDTTHSPIAPSSATEGATELPTTLGRRKRAREVVEDYDSDAGYDADADGLSDDDHGEASDDVQSPRKKTRMEDNAMDVDTVMSESGETEVREADYMTVKDDEVVRRDSMDVEAGGSPPHAETNEALFVSGAEDNEAEESATAAPVDTEAATTTETGEPAANDEHEGESGNAPQKVQGGPLFSKQCLAIRMLTSPQQPTIPELMGRPPITSFEKHLHQLALAQKALKQKMRK</sequence>
<protein>
    <recommendedName>
        <fullName evidence="2">BRCT domain-containing protein</fullName>
    </recommendedName>
</protein>
<feature type="compositionally biased region" description="Acidic residues" evidence="1">
    <location>
        <begin position="447"/>
        <end position="463"/>
    </location>
</feature>
<dbReference type="OrthoDB" id="342264at2759"/>
<feature type="compositionally biased region" description="Polar residues" evidence="1">
    <location>
        <begin position="413"/>
        <end position="427"/>
    </location>
</feature>
<proteinExistence type="predicted"/>
<feature type="compositionally biased region" description="Basic and acidic residues" evidence="1">
    <location>
        <begin position="89"/>
        <end position="113"/>
    </location>
</feature>
<feature type="compositionally biased region" description="Low complexity" evidence="1">
    <location>
        <begin position="552"/>
        <end position="571"/>
    </location>
</feature>